<accession>A0A0G0MM77</accession>
<proteinExistence type="predicted"/>
<dbReference type="AlphaFoldDB" id="A0A0G0MM77"/>
<keyword evidence="1" id="KW-0812">Transmembrane</keyword>
<protein>
    <submittedName>
        <fullName evidence="2">Uncharacterized protein</fullName>
    </submittedName>
</protein>
<gene>
    <name evidence="2" type="ORF">US86_C0007G0071</name>
</gene>
<reference evidence="2 3" key="1">
    <citation type="journal article" date="2015" name="Nature">
        <title>rRNA introns, odd ribosomes, and small enigmatic genomes across a large radiation of phyla.</title>
        <authorList>
            <person name="Brown C.T."/>
            <person name="Hug L.A."/>
            <person name="Thomas B.C."/>
            <person name="Sharon I."/>
            <person name="Castelle C.J."/>
            <person name="Singh A."/>
            <person name="Wilkins M.J."/>
            <person name="Williams K.H."/>
            <person name="Banfield J.F."/>
        </authorList>
    </citation>
    <scope>NUCLEOTIDE SEQUENCE [LARGE SCALE GENOMIC DNA]</scope>
</reference>
<sequence>MMTKQEHYLTLSFVSGLFLGFLQLINLGFYAIVFLIVSKIAQIFRSSPLSANVFTVSALAGAIFLAVAAVEKLILGISFHYTKIIYETLSALLTCLFIYLWEDRFVSKPLKLRD</sequence>
<comment type="caution">
    <text evidence="2">The sequence shown here is derived from an EMBL/GenBank/DDBJ whole genome shotgun (WGS) entry which is preliminary data.</text>
</comment>
<name>A0A0G0MM77_9BACT</name>
<feature type="transmembrane region" description="Helical" evidence="1">
    <location>
        <begin position="49"/>
        <end position="69"/>
    </location>
</feature>
<evidence type="ECO:0000256" key="1">
    <source>
        <dbReference type="SAM" id="Phobius"/>
    </source>
</evidence>
<organism evidence="2 3">
    <name type="scientific">Candidatus Daviesbacteria bacterium GW2011_GWA2_38_24</name>
    <dbReference type="NCBI Taxonomy" id="1618422"/>
    <lineage>
        <taxon>Bacteria</taxon>
        <taxon>Candidatus Daviesiibacteriota</taxon>
    </lineage>
</organism>
<dbReference type="EMBL" id="LBUP01000007">
    <property type="protein sequence ID" value="KKQ66026.1"/>
    <property type="molecule type" value="Genomic_DNA"/>
</dbReference>
<evidence type="ECO:0000313" key="3">
    <source>
        <dbReference type="Proteomes" id="UP000034235"/>
    </source>
</evidence>
<keyword evidence="1" id="KW-1133">Transmembrane helix</keyword>
<feature type="transmembrane region" description="Helical" evidence="1">
    <location>
        <begin position="12"/>
        <end position="37"/>
    </location>
</feature>
<dbReference type="Proteomes" id="UP000034235">
    <property type="component" value="Unassembled WGS sequence"/>
</dbReference>
<feature type="transmembrane region" description="Helical" evidence="1">
    <location>
        <begin position="84"/>
        <end position="101"/>
    </location>
</feature>
<keyword evidence="1" id="KW-0472">Membrane</keyword>
<evidence type="ECO:0000313" key="2">
    <source>
        <dbReference type="EMBL" id="KKQ66026.1"/>
    </source>
</evidence>